<dbReference type="InterPro" id="IPR004408">
    <property type="entry name" value="Biotin_CoA_COase_ligase"/>
</dbReference>
<dbReference type="NCBIfam" id="TIGR00121">
    <property type="entry name" value="birA_ligase"/>
    <property type="match status" value="1"/>
</dbReference>
<dbReference type="RefSeq" id="WP_386781441.1">
    <property type="nucleotide sequence ID" value="NZ_JBHTIC010000005.1"/>
</dbReference>
<gene>
    <name evidence="3" type="ORF">ACFQZW_02895</name>
</gene>
<name>A0ABW2Z4H6_9FLAO</name>
<dbReference type="Gene3D" id="3.30.930.10">
    <property type="entry name" value="Bira Bifunctional Protein, Domain 2"/>
    <property type="match status" value="1"/>
</dbReference>
<evidence type="ECO:0000259" key="2">
    <source>
        <dbReference type="PROSITE" id="PS51733"/>
    </source>
</evidence>
<dbReference type="EC" id="6.3.4.15" evidence="3"/>
<dbReference type="SUPFAM" id="SSF55681">
    <property type="entry name" value="Class II aaRS and biotin synthetases"/>
    <property type="match status" value="1"/>
</dbReference>
<keyword evidence="1 3" id="KW-0436">Ligase</keyword>
<dbReference type="CDD" id="cd16442">
    <property type="entry name" value="BPL"/>
    <property type="match status" value="1"/>
</dbReference>
<dbReference type="InterPro" id="IPR045864">
    <property type="entry name" value="aa-tRNA-synth_II/BPL/LPL"/>
</dbReference>
<evidence type="ECO:0000256" key="1">
    <source>
        <dbReference type="ARBA" id="ARBA00022598"/>
    </source>
</evidence>
<dbReference type="Pfam" id="PF03099">
    <property type="entry name" value="BPL_LplA_LipB"/>
    <property type="match status" value="1"/>
</dbReference>
<comment type="caution">
    <text evidence="3">The sequence shown here is derived from an EMBL/GenBank/DDBJ whole genome shotgun (WGS) entry which is preliminary data.</text>
</comment>
<evidence type="ECO:0000313" key="4">
    <source>
        <dbReference type="Proteomes" id="UP001597032"/>
    </source>
</evidence>
<feature type="domain" description="BPL/LPL catalytic" evidence="2">
    <location>
        <begin position="1"/>
        <end position="178"/>
    </location>
</feature>
<dbReference type="PANTHER" id="PTHR12835">
    <property type="entry name" value="BIOTIN PROTEIN LIGASE"/>
    <property type="match status" value="1"/>
</dbReference>
<proteinExistence type="predicted"/>
<dbReference type="InterPro" id="IPR004143">
    <property type="entry name" value="BPL_LPL_catalytic"/>
</dbReference>
<sequence>MNIIKLSAIDSTNSYLKKLAQKSDLDTFTVVVAEHQTEGRGQMGTNWVSDYGKNLTFSILIKFKEFEIAYQFYLSMAVSLGLLEVLKKRVDVSLFIKWPNDILAENDKVAGILIENVLKGNFIRQSIIGMGINLNQELFPKDIENVTSLKNISGTHFNADQLLNKIVNSISYYVQFIEKKEFVFLKKRYMKTLYKFQKPSMFVDANDELFLGKIIDVEESGMLIIELENETTRKFSLKEVKFASR</sequence>
<dbReference type="Proteomes" id="UP001597032">
    <property type="component" value="Unassembled WGS sequence"/>
</dbReference>
<reference evidence="4" key="1">
    <citation type="journal article" date="2019" name="Int. J. Syst. Evol. Microbiol.">
        <title>The Global Catalogue of Microorganisms (GCM) 10K type strain sequencing project: providing services to taxonomists for standard genome sequencing and annotation.</title>
        <authorList>
            <consortium name="The Broad Institute Genomics Platform"/>
            <consortium name="The Broad Institute Genome Sequencing Center for Infectious Disease"/>
            <person name="Wu L."/>
            <person name="Ma J."/>
        </authorList>
    </citation>
    <scope>NUCLEOTIDE SEQUENCE [LARGE SCALE GENOMIC DNA]</scope>
    <source>
        <strain evidence="4">CCUG 60022</strain>
    </source>
</reference>
<dbReference type="GO" id="GO:0004077">
    <property type="term" value="F:biotin--[biotin carboxyl-carrier protein] ligase activity"/>
    <property type="evidence" value="ECO:0007669"/>
    <property type="project" value="UniProtKB-EC"/>
</dbReference>
<dbReference type="PANTHER" id="PTHR12835:SF5">
    <property type="entry name" value="BIOTIN--PROTEIN LIGASE"/>
    <property type="match status" value="1"/>
</dbReference>
<protein>
    <submittedName>
        <fullName evidence="3">Biotin--[acetyl-CoA-carboxylase] ligase</fullName>
        <ecNumber evidence="3">6.3.4.15</ecNumber>
    </submittedName>
</protein>
<dbReference type="EMBL" id="JBHTIC010000005">
    <property type="protein sequence ID" value="MFD0761017.1"/>
    <property type="molecule type" value="Genomic_DNA"/>
</dbReference>
<evidence type="ECO:0000313" key="3">
    <source>
        <dbReference type="EMBL" id="MFD0761017.1"/>
    </source>
</evidence>
<keyword evidence="4" id="KW-1185">Reference proteome</keyword>
<dbReference type="PROSITE" id="PS51733">
    <property type="entry name" value="BPL_LPL_CATALYTIC"/>
    <property type="match status" value="1"/>
</dbReference>
<organism evidence="3 4">
    <name type="scientific">Lutibacter aestuarii</name>
    <dbReference type="NCBI Taxonomy" id="861111"/>
    <lineage>
        <taxon>Bacteria</taxon>
        <taxon>Pseudomonadati</taxon>
        <taxon>Bacteroidota</taxon>
        <taxon>Flavobacteriia</taxon>
        <taxon>Flavobacteriales</taxon>
        <taxon>Flavobacteriaceae</taxon>
        <taxon>Lutibacter</taxon>
    </lineage>
</organism>
<accession>A0ABW2Z4H6</accession>